<organism evidence="3 4">
    <name type="scientific">Companilactobacillus heilongjiangensis</name>
    <dbReference type="NCBI Taxonomy" id="1074467"/>
    <lineage>
        <taxon>Bacteria</taxon>
        <taxon>Bacillati</taxon>
        <taxon>Bacillota</taxon>
        <taxon>Bacilli</taxon>
        <taxon>Lactobacillales</taxon>
        <taxon>Lactobacillaceae</taxon>
        <taxon>Companilactobacillus</taxon>
    </lineage>
</organism>
<dbReference type="RefSeq" id="WP_041499464.1">
    <property type="nucleotide sequence ID" value="NZ_BJDV01000011.1"/>
</dbReference>
<evidence type="ECO:0000256" key="2">
    <source>
        <dbReference type="SAM" id="Phobius"/>
    </source>
</evidence>
<keyword evidence="2" id="KW-0812">Transmembrane</keyword>
<proteinExistence type="predicted"/>
<name>A0A0K2LBM7_9LACO</name>
<feature type="transmembrane region" description="Helical" evidence="2">
    <location>
        <begin position="77"/>
        <end position="97"/>
    </location>
</feature>
<gene>
    <name evidence="3" type="ORF">JP39_04700</name>
</gene>
<dbReference type="KEGG" id="lhi:JP39_04700"/>
<dbReference type="AlphaFoldDB" id="A0A0K2LBM7"/>
<feature type="region of interest" description="Disordered" evidence="1">
    <location>
        <begin position="1"/>
        <end position="55"/>
    </location>
</feature>
<reference evidence="3 4" key="1">
    <citation type="submission" date="2015-08" db="EMBL/GenBank/DDBJ databases">
        <title>Genomic sequence of Lactobacillus heilongjiangensis DSM 28069, isolated from Chinese traditional pickle.</title>
        <authorList>
            <person name="Jiang X."/>
            <person name="Zheng B."/>
            <person name="Cheng H."/>
        </authorList>
    </citation>
    <scope>NUCLEOTIDE SEQUENCE [LARGE SCALE GENOMIC DNA]</scope>
    <source>
        <strain evidence="3 4">DSM 28069</strain>
    </source>
</reference>
<keyword evidence="2" id="KW-0472">Membrane</keyword>
<dbReference type="Proteomes" id="UP000061546">
    <property type="component" value="Chromosome"/>
</dbReference>
<dbReference type="STRING" id="1074467.JP39_04700"/>
<feature type="compositionally biased region" description="Basic and acidic residues" evidence="1">
    <location>
        <begin position="37"/>
        <end position="54"/>
    </location>
</feature>
<evidence type="ECO:0000313" key="4">
    <source>
        <dbReference type="Proteomes" id="UP000061546"/>
    </source>
</evidence>
<accession>A0A0K2LBM7</accession>
<keyword evidence="4" id="KW-1185">Reference proteome</keyword>
<evidence type="ECO:0000256" key="1">
    <source>
        <dbReference type="SAM" id="MobiDB-lite"/>
    </source>
</evidence>
<keyword evidence="2" id="KW-1133">Transmembrane helix</keyword>
<evidence type="ECO:0000313" key="3">
    <source>
        <dbReference type="EMBL" id="ALB28712.1"/>
    </source>
</evidence>
<sequence>MFDKVKNFYNSKVKSSHKEEQPQTVVRADQVEAQQQKIREQERRRAEEEYKQQHPEQIIQENLSSFEDKTNKLKKKLNIAIITVFGLIVLVFLILFFI</sequence>
<dbReference type="EMBL" id="CP012559">
    <property type="protein sequence ID" value="ALB28712.1"/>
    <property type="molecule type" value="Genomic_DNA"/>
</dbReference>
<protein>
    <submittedName>
        <fullName evidence="3">Uncharacterized protein</fullName>
    </submittedName>
</protein>
<dbReference type="OrthoDB" id="2329799at2"/>